<dbReference type="GO" id="GO:0000177">
    <property type="term" value="C:cytoplasmic exosome (RNase complex)"/>
    <property type="evidence" value="ECO:0007669"/>
    <property type="project" value="TreeGrafter"/>
</dbReference>
<dbReference type="SUPFAM" id="SSF54211">
    <property type="entry name" value="Ribosomal protein S5 domain 2-like"/>
    <property type="match status" value="1"/>
</dbReference>
<dbReference type="InterPro" id="IPR001247">
    <property type="entry name" value="ExoRNase_PH_dom1"/>
</dbReference>
<dbReference type="GO" id="GO:0071051">
    <property type="term" value="P:poly(A)-dependent snoRNA 3'-end processing"/>
    <property type="evidence" value="ECO:0007669"/>
    <property type="project" value="TreeGrafter"/>
</dbReference>
<keyword evidence="5" id="KW-0539">Nucleus</keyword>
<dbReference type="PANTHER" id="PTHR11953:SF1">
    <property type="entry name" value="EXOSOME COMPLEX COMPONENT RRP46"/>
    <property type="match status" value="1"/>
</dbReference>
<evidence type="ECO:0000256" key="2">
    <source>
        <dbReference type="ARBA" id="ARBA00006678"/>
    </source>
</evidence>
<comment type="subcellular location">
    <subcellularLocation>
        <location evidence="1">Nucleus</location>
    </subcellularLocation>
</comment>
<protein>
    <recommendedName>
        <fullName evidence="6">Exoribonuclease phosphorolytic domain-containing protein</fullName>
    </recommendedName>
</protein>
<keyword evidence="4" id="KW-0271">Exosome</keyword>
<gene>
    <name evidence="7" type="ORF">DRE_07006</name>
</gene>
<evidence type="ECO:0000256" key="1">
    <source>
        <dbReference type="ARBA" id="ARBA00004123"/>
    </source>
</evidence>
<dbReference type="HOGENOM" id="CLU_063514_2_2_1"/>
<dbReference type="GO" id="GO:0034475">
    <property type="term" value="P:U4 snRNA 3'-end processing"/>
    <property type="evidence" value="ECO:0007669"/>
    <property type="project" value="TreeGrafter"/>
</dbReference>
<dbReference type="Gene3D" id="3.30.230.70">
    <property type="entry name" value="GHMP Kinase, N-terminal domain"/>
    <property type="match status" value="1"/>
</dbReference>
<dbReference type="GO" id="GO:0003723">
    <property type="term" value="F:RNA binding"/>
    <property type="evidence" value="ECO:0007669"/>
    <property type="project" value="TreeGrafter"/>
</dbReference>
<keyword evidence="8" id="KW-1185">Reference proteome</keyword>
<dbReference type="GO" id="GO:0005730">
    <property type="term" value="C:nucleolus"/>
    <property type="evidence" value="ECO:0007669"/>
    <property type="project" value="TreeGrafter"/>
</dbReference>
<reference evidence="7 8" key="1">
    <citation type="submission" date="2013-05" db="EMBL/GenBank/DDBJ databases">
        <title>Drechslerella stenobrocha genome reveals carnivorous origination and mechanical trapping mechanism of predatory fungi.</title>
        <authorList>
            <person name="Liu X."/>
            <person name="Zhang W."/>
            <person name="Liu K."/>
        </authorList>
    </citation>
    <scope>NUCLEOTIDE SEQUENCE [LARGE SCALE GENOMIC DNA]</scope>
    <source>
        <strain evidence="7 8">248</strain>
    </source>
</reference>
<dbReference type="InterPro" id="IPR020568">
    <property type="entry name" value="Ribosomal_Su5_D2-typ_SF"/>
</dbReference>
<evidence type="ECO:0000313" key="7">
    <source>
        <dbReference type="EMBL" id="EWC44181.1"/>
    </source>
</evidence>
<evidence type="ECO:0000256" key="5">
    <source>
        <dbReference type="ARBA" id="ARBA00023242"/>
    </source>
</evidence>
<dbReference type="AlphaFoldDB" id="W7HJP5"/>
<keyword evidence="3" id="KW-0698">rRNA processing</keyword>
<organism evidence="7 8">
    <name type="scientific">Drechslerella stenobrocha 248</name>
    <dbReference type="NCBI Taxonomy" id="1043628"/>
    <lineage>
        <taxon>Eukaryota</taxon>
        <taxon>Fungi</taxon>
        <taxon>Dikarya</taxon>
        <taxon>Ascomycota</taxon>
        <taxon>Pezizomycotina</taxon>
        <taxon>Orbiliomycetes</taxon>
        <taxon>Orbiliales</taxon>
        <taxon>Orbiliaceae</taxon>
        <taxon>Drechslerella</taxon>
    </lineage>
</organism>
<evidence type="ECO:0000256" key="3">
    <source>
        <dbReference type="ARBA" id="ARBA00022552"/>
    </source>
</evidence>
<dbReference type="GO" id="GO:0016075">
    <property type="term" value="P:rRNA catabolic process"/>
    <property type="evidence" value="ECO:0007669"/>
    <property type="project" value="TreeGrafter"/>
</dbReference>
<dbReference type="InterPro" id="IPR027408">
    <property type="entry name" value="PNPase/RNase_PH_dom_sf"/>
</dbReference>
<accession>W7HJP5</accession>
<feature type="domain" description="Exoribonuclease phosphorolytic" evidence="6">
    <location>
        <begin position="12"/>
        <end position="134"/>
    </location>
</feature>
<name>W7HJP5_9PEZI</name>
<dbReference type="GO" id="GO:0006364">
    <property type="term" value="P:rRNA processing"/>
    <property type="evidence" value="ECO:0007669"/>
    <property type="project" value="UniProtKB-KW"/>
</dbReference>
<evidence type="ECO:0000259" key="6">
    <source>
        <dbReference type="Pfam" id="PF01138"/>
    </source>
</evidence>
<dbReference type="InterPro" id="IPR050080">
    <property type="entry name" value="RNase_PH"/>
</dbReference>
<comment type="similarity">
    <text evidence="2">Belongs to the RNase PH family.</text>
</comment>
<dbReference type="GO" id="GO:0000176">
    <property type="term" value="C:nuclear exosome (RNase complex)"/>
    <property type="evidence" value="ECO:0007669"/>
    <property type="project" value="TreeGrafter"/>
</dbReference>
<proteinExistence type="inferred from homology"/>
<sequence>MATTTVAPLSADIELSPLPQADGSCQYACPTSRTTVLTAVNGPIEVRAKDEQPSNATVEVIVKPGIGVGGVRETRLAGILQKTLAPLILTAHHPRTLIQITAQVLQCEDHTSIPLLLAPLLNCAIFSLLLAGVPLRTTAWAVHLVIPSKPPQPVADAEAMQTDATNVANGTIRNPNKALLAQAKSSHTLAFSKEGEMLLIESIDCSEGSGGVSADGQGWNIEEWFGVMDEAQRVCCEDGVRITRETLAGKKMF</sequence>
<evidence type="ECO:0000256" key="4">
    <source>
        <dbReference type="ARBA" id="ARBA00022835"/>
    </source>
</evidence>
<evidence type="ECO:0000313" key="8">
    <source>
        <dbReference type="Proteomes" id="UP000024837"/>
    </source>
</evidence>
<dbReference type="Proteomes" id="UP000024837">
    <property type="component" value="Unassembled WGS sequence"/>
</dbReference>
<dbReference type="GO" id="GO:0071028">
    <property type="term" value="P:nuclear mRNA surveillance"/>
    <property type="evidence" value="ECO:0007669"/>
    <property type="project" value="TreeGrafter"/>
</dbReference>
<dbReference type="Pfam" id="PF01138">
    <property type="entry name" value="RNase_PH"/>
    <property type="match status" value="1"/>
</dbReference>
<dbReference type="PANTHER" id="PTHR11953">
    <property type="entry name" value="EXOSOME COMPLEX COMPONENT"/>
    <property type="match status" value="1"/>
</dbReference>
<dbReference type="OrthoDB" id="27298at2759"/>
<dbReference type="EMBL" id="KI966445">
    <property type="protein sequence ID" value="EWC44181.1"/>
    <property type="molecule type" value="Genomic_DNA"/>
</dbReference>